<dbReference type="EMBL" id="CP002831">
    <property type="protein sequence ID" value="AFC25520.1"/>
    <property type="molecule type" value="Genomic_DNA"/>
</dbReference>
<dbReference type="HOGENOM" id="CLU_074818_0_0_10"/>
<dbReference type="OrthoDB" id="877056at2"/>
<keyword evidence="2" id="KW-1185">Reference proteome</keyword>
<sequence length="334" mass="38230">MGYREDWSKIENFVNSSTQSSLKKMYLMSTDHIHKLMAEAPNDAVIQDILTFVQPAYSNFVRQYRAKTLQINAYRLKTLDFTNMTALLSSEKIRRWDVEIQMIYDDRSNQYQSLLPNGRAPFQKGAYEMRIESVMTLGEALSMDPQLGTLGGDILAFGQQLELLRQEQQGNEGQKSIHSASLEALRKELATVLFGAFGRLIGHYYRELHKVTNFYELKYFRRRSSSSNNNSEEEENYDLFEFDLAPQSRVVKLEGLLAGGETIRLQLLEGDNLQYYTVANSADTPDQVYRLQNSQNARLQLPLGHRLLVLENSENSSAKVEVEVLEDDEVPGTN</sequence>
<protein>
    <submittedName>
        <fullName evidence="1">Uncharacterized protein</fullName>
    </submittedName>
</protein>
<dbReference type="RefSeq" id="WP_015693126.1">
    <property type="nucleotide sequence ID" value="NC_016940.1"/>
</dbReference>
<dbReference type="Proteomes" id="UP000007519">
    <property type="component" value="Chromosome"/>
</dbReference>
<dbReference type="AlphaFoldDB" id="H6LA52"/>
<gene>
    <name evidence="1" type="ordered locus">SGRA_2792</name>
</gene>
<accession>H6LA52</accession>
<organism evidence="1 2">
    <name type="scientific">Saprospira grandis (strain Lewin)</name>
    <dbReference type="NCBI Taxonomy" id="984262"/>
    <lineage>
        <taxon>Bacteria</taxon>
        <taxon>Pseudomonadati</taxon>
        <taxon>Bacteroidota</taxon>
        <taxon>Saprospiria</taxon>
        <taxon>Saprospirales</taxon>
        <taxon>Saprospiraceae</taxon>
        <taxon>Saprospira</taxon>
    </lineage>
</organism>
<reference evidence="1 2" key="1">
    <citation type="journal article" date="2012" name="Stand. Genomic Sci.">
        <title>Complete genome sequencing and analysis of Saprospira grandis str. Lewin, a predatory marine bacterium.</title>
        <authorList>
            <person name="Saw J.H."/>
            <person name="Yuryev A."/>
            <person name="Kanbe M."/>
            <person name="Hou S."/>
            <person name="Young A.G."/>
            <person name="Aizawa S."/>
            <person name="Alam M."/>
        </authorList>
    </citation>
    <scope>NUCLEOTIDE SEQUENCE [LARGE SCALE GENOMIC DNA]</scope>
    <source>
        <strain evidence="1 2">Lewin</strain>
    </source>
</reference>
<name>H6LA52_SAPGL</name>
<evidence type="ECO:0000313" key="2">
    <source>
        <dbReference type="Proteomes" id="UP000007519"/>
    </source>
</evidence>
<evidence type="ECO:0000313" key="1">
    <source>
        <dbReference type="EMBL" id="AFC25520.1"/>
    </source>
</evidence>
<proteinExistence type="predicted"/>
<dbReference type="KEGG" id="sgn:SGRA_2792"/>